<reference evidence="4" key="2">
    <citation type="submission" date="2022-12" db="EMBL/GenBank/DDBJ databases">
        <title>B. miyamotoi WGS.</title>
        <authorList>
            <person name="Gabriele M."/>
            <person name="Kuleshov K.V."/>
            <person name="Hepner S."/>
            <person name="Hoornstra D."/>
            <person name="Hovius J.W."/>
            <person name="Platonov A.E."/>
            <person name="Fingerle V."/>
            <person name="Strube C."/>
        </authorList>
    </citation>
    <scope>NUCLEOTIDE SEQUENCE</scope>
    <source>
        <strain evidence="4">ZStruIII14-9</strain>
        <plasmid evidence="4">pZSt-cp30-5xcp24-1</plasmid>
    </source>
</reference>
<feature type="signal peptide" evidence="1">
    <location>
        <begin position="1"/>
        <end position="23"/>
    </location>
</feature>
<dbReference type="EMBL" id="CP114724">
    <property type="protein sequence ID" value="WAZ72542.1"/>
    <property type="molecule type" value="Genomic_DNA"/>
</dbReference>
<evidence type="ECO:0000313" key="3">
    <source>
        <dbReference type="EMBL" id="QFP48629.1"/>
    </source>
</evidence>
<proteinExistence type="predicted"/>
<keyword evidence="1" id="KW-0732">Signal</keyword>
<dbReference type="InterPro" id="IPR004248">
    <property type="entry name" value="Borrelia_plasmid_OrfD"/>
</dbReference>
<evidence type="ECO:0008006" key="6">
    <source>
        <dbReference type="Google" id="ProtNLM"/>
    </source>
</evidence>
<name>A0A5P8ARB0_9SPIR</name>
<dbReference type="RefSeq" id="WP_152301201.1">
    <property type="nucleotide sequence ID" value="NZ_CP044635.1"/>
</dbReference>
<protein>
    <recommendedName>
        <fullName evidence="6">Outer surface protein</fullName>
    </recommendedName>
</protein>
<feature type="chain" id="PRO_5042724282" description="Outer surface protein" evidence="1">
    <location>
        <begin position="24"/>
        <end position="121"/>
    </location>
</feature>
<dbReference type="Pfam" id="PF02999">
    <property type="entry name" value="Borrelia_orfD"/>
    <property type="match status" value="1"/>
</dbReference>
<evidence type="ECO:0000256" key="1">
    <source>
        <dbReference type="SAM" id="SignalP"/>
    </source>
</evidence>
<dbReference type="AlphaFoldDB" id="A0A5P8ARB0"/>
<dbReference type="PROSITE" id="PS51257">
    <property type="entry name" value="PROKAR_LIPOPROTEIN"/>
    <property type="match status" value="1"/>
</dbReference>
<reference evidence="2" key="1">
    <citation type="submission" date="2019-10" db="EMBL/GenBank/DDBJ databases">
        <title>Whole genome sequencing of Borrelia miyamotoi strains isolated in Europe.</title>
        <authorList>
            <person name="Sprong H."/>
            <person name="Azagi T."/>
            <person name="Kuleshov K.V."/>
            <person name="Platonov A.E."/>
            <person name="Hoornstra D."/>
            <person name="Hovius J.W."/>
        </authorList>
    </citation>
    <scope>NUCLEOTIDE SEQUENCE</scope>
    <source>
        <strain evidence="3">NL-IR-1</strain>
        <strain evidence="2">NL-IR-2</strain>
        <plasmid evidence="2">unnamed</plasmid>
    </source>
</reference>
<gene>
    <name evidence="2" type="ORF">F9Y90_05190</name>
    <name evidence="3" type="ORF">F9Y91_05245</name>
    <name evidence="4" type="ORF">O5404_05710</name>
</gene>
<organism evidence="2">
    <name type="scientific">Borrelia miyamotoi</name>
    <dbReference type="NCBI Taxonomy" id="47466"/>
    <lineage>
        <taxon>Bacteria</taxon>
        <taxon>Pseudomonadati</taxon>
        <taxon>Spirochaetota</taxon>
        <taxon>Spirochaetia</taxon>
        <taxon>Spirochaetales</taxon>
        <taxon>Borreliaceae</taxon>
        <taxon>Borrelia</taxon>
    </lineage>
</organism>
<dbReference type="EMBL" id="CP044635">
    <property type="protein sequence ID" value="QFP42499.1"/>
    <property type="molecule type" value="Genomic_DNA"/>
</dbReference>
<keyword evidence="2" id="KW-0614">Plasmid</keyword>
<evidence type="ECO:0000313" key="4">
    <source>
        <dbReference type="EMBL" id="WAZ72542.1"/>
    </source>
</evidence>
<sequence>MKYLINILSVLLLNLILSCTTIASLTEEPIKPQTQTIKDLSIYEAKLSDYVMYLQVFLTRTKKKFPNDIDYPKFNYFDASLLKSQSTTDALLFNIGLLKEYIKITKPIAQSVYKKYSKLIN</sequence>
<dbReference type="Proteomes" id="UP001164513">
    <property type="component" value="Plasmid pZSt-cp30-5xcp24-1"/>
</dbReference>
<dbReference type="EMBL" id="CP044796">
    <property type="protein sequence ID" value="QFP48629.1"/>
    <property type="molecule type" value="Genomic_DNA"/>
</dbReference>
<accession>A0A5P8ARB0</accession>
<geneLocation type="plasmid" evidence="4 5">
    <name>pZSt-cp30-5xcp24-1</name>
</geneLocation>
<geneLocation type="plasmid" evidence="2">
    <name>unnamed</name>
</geneLocation>
<evidence type="ECO:0000313" key="5">
    <source>
        <dbReference type="Proteomes" id="UP001164513"/>
    </source>
</evidence>
<evidence type="ECO:0000313" key="2">
    <source>
        <dbReference type="EMBL" id="QFP42499.1"/>
    </source>
</evidence>